<feature type="transmembrane region" description="Helical" evidence="11">
    <location>
        <begin position="356"/>
        <end position="375"/>
    </location>
</feature>
<evidence type="ECO:0000256" key="10">
    <source>
        <dbReference type="ARBA" id="ARBA00023136"/>
    </source>
</evidence>
<evidence type="ECO:0000256" key="1">
    <source>
        <dbReference type="ARBA" id="ARBA00000156"/>
    </source>
</evidence>
<gene>
    <name evidence="14" type="ORF">CYCCA115_LOCUS23436</name>
</gene>
<keyword evidence="5 11" id="KW-0645">Protease</keyword>
<keyword evidence="7 11" id="KW-0378">Hydrolase</keyword>
<dbReference type="SUPFAM" id="SSF144091">
    <property type="entry name" value="Rhomboid-like"/>
    <property type="match status" value="1"/>
</dbReference>
<dbReference type="Proteomes" id="UP001295423">
    <property type="component" value="Unassembled WGS sequence"/>
</dbReference>
<feature type="region of interest" description="Disordered" evidence="12">
    <location>
        <begin position="1"/>
        <end position="45"/>
    </location>
</feature>
<evidence type="ECO:0000256" key="3">
    <source>
        <dbReference type="ARBA" id="ARBA00009045"/>
    </source>
</evidence>
<accession>A0AAD2GBJ0</accession>
<dbReference type="EMBL" id="CAKOGP040002413">
    <property type="protein sequence ID" value="CAJ1968870.1"/>
    <property type="molecule type" value="Genomic_DNA"/>
</dbReference>
<dbReference type="Pfam" id="PF01694">
    <property type="entry name" value="Rhomboid"/>
    <property type="match status" value="1"/>
</dbReference>
<feature type="region of interest" description="Disordered" evidence="12">
    <location>
        <begin position="58"/>
        <end position="95"/>
    </location>
</feature>
<comment type="subcellular location">
    <subcellularLocation>
        <location evidence="2 11">Membrane</location>
        <topology evidence="2 11">Multi-pass membrane protein</topology>
    </subcellularLocation>
</comment>
<dbReference type="InterPro" id="IPR035952">
    <property type="entry name" value="Rhomboid-like_sf"/>
</dbReference>
<dbReference type="PANTHER" id="PTHR22936">
    <property type="entry name" value="RHOMBOID-RELATED"/>
    <property type="match status" value="1"/>
</dbReference>
<evidence type="ECO:0000259" key="13">
    <source>
        <dbReference type="Pfam" id="PF01694"/>
    </source>
</evidence>
<feature type="domain" description="Peptidase S54 rhomboid" evidence="13">
    <location>
        <begin position="246"/>
        <end position="396"/>
    </location>
</feature>
<feature type="transmembrane region" description="Helical" evidence="11">
    <location>
        <begin position="416"/>
        <end position="435"/>
    </location>
</feature>
<protein>
    <recommendedName>
        <fullName evidence="4">rhomboid protease</fullName>
        <ecNumber evidence="4">3.4.21.105</ecNumber>
    </recommendedName>
</protein>
<comment type="catalytic activity">
    <reaction evidence="1 11">
        <text>Cleaves type-1 transmembrane domains using a catalytic dyad composed of serine and histidine that are contributed by different transmembrane domains.</text>
        <dbReference type="EC" id="3.4.21.105"/>
    </reaction>
</comment>
<feature type="transmembrane region" description="Helical" evidence="11">
    <location>
        <begin position="286"/>
        <end position="305"/>
    </location>
</feature>
<dbReference type="Gene3D" id="1.20.1540.10">
    <property type="entry name" value="Rhomboid-like"/>
    <property type="match status" value="1"/>
</dbReference>
<evidence type="ECO:0000313" key="14">
    <source>
        <dbReference type="EMBL" id="CAJ1968870.1"/>
    </source>
</evidence>
<feature type="compositionally biased region" description="Basic and acidic residues" evidence="12">
    <location>
        <begin position="75"/>
        <end position="95"/>
    </location>
</feature>
<evidence type="ECO:0000256" key="4">
    <source>
        <dbReference type="ARBA" id="ARBA00013039"/>
    </source>
</evidence>
<name>A0AAD2GBJ0_9STRA</name>
<keyword evidence="15" id="KW-1185">Reference proteome</keyword>
<evidence type="ECO:0000256" key="8">
    <source>
        <dbReference type="ARBA" id="ARBA00022825"/>
    </source>
</evidence>
<evidence type="ECO:0000256" key="11">
    <source>
        <dbReference type="RuleBase" id="RU362115"/>
    </source>
</evidence>
<dbReference type="AlphaFoldDB" id="A0AAD2GBJ0"/>
<sequence length="532" mass="60005">MKAPEESSIDGNDENSSTGTVNVDVEHVQPEINHHEWTNNDDPLVDIKLDYAVDDLTENSTDLERGTEMSNDSNDADKAKESSDDKTEEDEKPRDQAKALLDALRANGESSLDLRLGRRARDFQFAQSERARKGKRPQLISSLEIFNHLADIRADIQWAEDAAWRRENGEPYVSWEDFEKKRKQKSWKHPYLTYLILISHCCMMVYQFYVSGWAFAPLKENPLFGPPAKSLFDAGGMRAKDMIESGSWWRLLSAAFLHSGIIHFLVNDLCIFFFGRMIEINHGTSVLFLVYFIPAVAGFVCSALFNPGVTSLGASGAVFGLIGASMADIIVNWNLMFLVFRDHPGVSRCCIKWKCFFWMLLEMVINWIIGLMPYIDNLVHMGGWIYGLLVGVVILERLPLHFFGKGKGLGTKCRGFTFRFLVATVIAGSLAYFGVQLSQSDGETIPYPAITPYFSCNEMPFWTEEKWWHCDDCSTMNLTADVSKTDSSTVFNRIEMNCPDGSMVVGDVAEFGYDLASQFSTPELQGICRKLC</sequence>
<proteinExistence type="inferred from homology"/>
<keyword evidence="10 11" id="KW-0472">Membrane</keyword>
<comment type="caution">
    <text evidence="14">The sequence shown here is derived from an EMBL/GenBank/DDBJ whole genome shotgun (WGS) entry which is preliminary data.</text>
</comment>
<organism evidence="14 15">
    <name type="scientific">Cylindrotheca closterium</name>
    <dbReference type="NCBI Taxonomy" id="2856"/>
    <lineage>
        <taxon>Eukaryota</taxon>
        <taxon>Sar</taxon>
        <taxon>Stramenopiles</taxon>
        <taxon>Ochrophyta</taxon>
        <taxon>Bacillariophyta</taxon>
        <taxon>Bacillariophyceae</taxon>
        <taxon>Bacillariophycidae</taxon>
        <taxon>Bacillariales</taxon>
        <taxon>Bacillariaceae</taxon>
        <taxon>Cylindrotheca</taxon>
    </lineage>
</organism>
<feature type="transmembrane region" description="Helical" evidence="11">
    <location>
        <begin position="248"/>
        <end position="274"/>
    </location>
</feature>
<evidence type="ECO:0000256" key="2">
    <source>
        <dbReference type="ARBA" id="ARBA00004141"/>
    </source>
</evidence>
<dbReference type="GO" id="GO:0004252">
    <property type="term" value="F:serine-type endopeptidase activity"/>
    <property type="evidence" value="ECO:0007669"/>
    <property type="project" value="InterPro"/>
</dbReference>
<evidence type="ECO:0000256" key="7">
    <source>
        <dbReference type="ARBA" id="ARBA00022801"/>
    </source>
</evidence>
<keyword evidence="9 11" id="KW-1133">Transmembrane helix</keyword>
<comment type="function">
    <text evidence="11">Serine protease involved in intramembrane proteolysis.</text>
</comment>
<feature type="transmembrane region" description="Helical" evidence="11">
    <location>
        <begin position="191"/>
        <end position="209"/>
    </location>
</feature>
<dbReference type="InterPro" id="IPR002610">
    <property type="entry name" value="Peptidase_S54_rhomboid-like"/>
</dbReference>
<dbReference type="InterPro" id="IPR022764">
    <property type="entry name" value="Peptidase_S54_rhomboid_dom"/>
</dbReference>
<evidence type="ECO:0000256" key="9">
    <source>
        <dbReference type="ARBA" id="ARBA00022989"/>
    </source>
</evidence>
<reference evidence="14" key="1">
    <citation type="submission" date="2023-08" db="EMBL/GenBank/DDBJ databases">
        <authorList>
            <person name="Audoor S."/>
            <person name="Bilcke G."/>
        </authorList>
    </citation>
    <scope>NUCLEOTIDE SEQUENCE</scope>
</reference>
<dbReference type="PANTHER" id="PTHR22936:SF69">
    <property type="entry name" value="RHOMBOID-LIKE PROTEIN"/>
    <property type="match status" value="1"/>
</dbReference>
<feature type="transmembrane region" description="Helical" evidence="11">
    <location>
        <begin position="317"/>
        <end position="335"/>
    </location>
</feature>
<evidence type="ECO:0000313" key="15">
    <source>
        <dbReference type="Proteomes" id="UP001295423"/>
    </source>
</evidence>
<evidence type="ECO:0000256" key="6">
    <source>
        <dbReference type="ARBA" id="ARBA00022692"/>
    </source>
</evidence>
<evidence type="ECO:0000256" key="5">
    <source>
        <dbReference type="ARBA" id="ARBA00022670"/>
    </source>
</evidence>
<dbReference type="GO" id="GO:0016020">
    <property type="term" value="C:membrane"/>
    <property type="evidence" value="ECO:0007669"/>
    <property type="project" value="UniProtKB-SubCell"/>
</dbReference>
<evidence type="ECO:0000256" key="12">
    <source>
        <dbReference type="SAM" id="MobiDB-lite"/>
    </source>
</evidence>
<dbReference type="EC" id="3.4.21.105" evidence="4"/>
<keyword evidence="8 11" id="KW-0720">Serine protease</keyword>
<feature type="transmembrane region" description="Helical" evidence="11">
    <location>
        <begin position="381"/>
        <end position="404"/>
    </location>
</feature>
<keyword evidence="6 11" id="KW-0812">Transmembrane</keyword>
<feature type="compositionally biased region" description="Basic and acidic residues" evidence="12">
    <location>
        <begin position="24"/>
        <end position="38"/>
    </location>
</feature>
<dbReference type="GO" id="GO:0006508">
    <property type="term" value="P:proteolysis"/>
    <property type="evidence" value="ECO:0007669"/>
    <property type="project" value="UniProtKB-KW"/>
</dbReference>
<comment type="similarity">
    <text evidence="3 11">Belongs to the peptidase S54 family.</text>
</comment>